<dbReference type="EMBL" id="LXSQ01000007">
    <property type="protein sequence ID" value="OAM44127.1"/>
    <property type="molecule type" value="Genomic_DNA"/>
</dbReference>
<evidence type="ECO:0000313" key="2">
    <source>
        <dbReference type="EMBL" id="OAM44127.1"/>
    </source>
</evidence>
<dbReference type="RefSeq" id="WP_064089089.1">
    <property type="nucleotide sequence ID" value="NZ_LXSQ01000007.1"/>
</dbReference>
<organism evidence="2 3">
    <name type="scientific">Eikenella halliae</name>
    <dbReference type="NCBI Taxonomy" id="1795832"/>
    <lineage>
        <taxon>Bacteria</taxon>
        <taxon>Pseudomonadati</taxon>
        <taxon>Pseudomonadota</taxon>
        <taxon>Betaproteobacteria</taxon>
        <taxon>Neisseriales</taxon>
        <taxon>Neisseriaceae</taxon>
        <taxon>Eikenella</taxon>
    </lineage>
</organism>
<dbReference type="STRING" id="1795832.A7Q00_02580"/>
<feature type="chain" id="PRO_5008590586" evidence="1">
    <location>
        <begin position="28"/>
        <end position="63"/>
    </location>
</feature>
<dbReference type="Proteomes" id="UP000077726">
    <property type="component" value="Unassembled WGS sequence"/>
</dbReference>
<evidence type="ECO:0000256" key="1">
    <source>
        <dbReference type="SAM" id="SignalP"/>
    </source>
</evidence>
<feature type="signal peptide" evidence="1">
    <location>
        <begin position="1"/>
        <end position="27"/>
    </location>
</feature>
<dbReference type="OrthoDB" id="923957at2"/>
<dbReference type="AlphaFoldDB" id="A0A1B6W0H7"/>
<protein>
    <submittedName>
        <fullName evidence="2">Uncharacterized protein</fullName>
    </submittedName>
</protein>
<name>A0A1B6W0H7_9NEIS</name>
<accession>A0A1B6W0H7</accession>
<evidence type="ECO:0000313" key="3">
    <source>
        <dbReference type="Proteomes" id="UP000077726"/>
    </source>
</evidence>
<reference evidence="3" key="1">
    <citation type="submission" date="2016-05" db="EMBL/GenBank/DDBJ databases">
        <title>Draft genome of Corynebacterium afermentans subsp. afermentans LCDC 88199T.</title>
        <authorList>
            <person name="Bernier A.-M."/>
            <person name="Bernard K."/>
        </authorList>
    </citation>
    <scope>NUCLEOTIDE SEQUENCE [LARGE SCALE GENOMIC DNA]</scope>
    <source>
        <strain evidence="3">NML130454</strain>
    </source>
</reference>
<comment type="caution">
    <text evidence="2">The sequence shown here is derived from an EMBL/GenBank/DDBJ whole genome shotgun (WGS) entry which is preliminary data.</text>
</comment>
<keyword evidence="3" id="KW-1185">Reference proteome</keyword>
<gene>
    <name evidence="2" type="ORF">A7Q00_02580</name>
</gene>
<keyword evidence="1" id="KW-0732">Signal</keyword>
<proteinExistence type="predicted"/>
<sequence length="63" mass="6735">MMKFKHTLLADILAVACGSGMAQTAQAGQVHSLALLSDVPYSGADGLYELVDWTDKTVRQPRG</sequence>